<organism evidence="2 3">
    <name type="scientific">Rhodovulum steppense</name>
    <dbReference type="NCBI Taxonomy" id="540251"/>
    <lineage>
        <taxon>Bacteria</taxon>
        <taxon>Pseudomonadati</taxon>
        <taxon>Pseudomonadota</taxon>
        <taxon>Alphaproteobacteria</taxon>
        <taxon>Rhodobacterales</taxon>
        <taxon>Paracoccaceae</taxon>
        <taxon>Rhodovulum</taxon>
    </lineage>
</organism>
<feature type="transmembrane region" description="Helical" evidence="1">
    <location>
        <begin position="12"/>
        <end position="33"/>
    </location>
</feature>
<keyword evidence="1" id="KW-0472">Membrane</keyword>
<dbReference type="Proteomes" id="UP000295277">
    <property type="component" value="Unassembled WGS sequence"/>
</dbReference>
<sequence>MASYDNAYSRFIALARIVLPLAALGILSTLFLFSRDTPSGDELPYSKVDVDELIREQRIGTPNYAGVTQDGTAIAFRAETARPDPDISGRASAEAMRARLDMPDGSHADIAARRGIVDTGAGVAVLDGAAQIDTSTGYIVRATRLTAALERTDVLGEGPVTAEGPPGRIEAGAMQLSTDPGNEDRYVLVFKDGVRLVYDPER</sequence>
<protein>
    <submittedName>
        <fullName evidence="2">Lipopolysaccharide export system protein LptC</fullName>
    </submittedName>
</protein>
<dbReference type="EMBL" id="SLVM01000003">
    <property type="protein sequence ID" value="TCM86988.1"/>
    <property type="molecule type" value="Genomic_DNA"/>
</dbReference>
<dbReference type="OrthoDB" id="7871110at2"/>
<evidence type="ECO:0000256" key="1">
    <source>
        <dbReference type="SAM" id="Phobius"/>
    </source>
</evidence>
<proteinExistence type="predicted"/>
<dbReference type="AlphaFoldDB" id="A0A4R1Z0B8"/>
<reference evidence="2 3" key="1">
    <citation type="submission" date="2019-03" db="EMBL/GenBank/DDBJ databases">
        <title>Genomic Encyclopedia of Type Strains, Phase IV (KMG-IV): sequencing the most valuable type-strain genomes for metagenomic binning, comparative biology and taxonomic classification.</title>
        <authorList>
            <person name="Goeker M."/>
        </authorList>
    </citation>
    <scope>NUCLEOTIDE SEQUENCE [LARGE SCALE GENOMIC DNA]</scope>
    <source>
        <strain evidence="2 3">DSM 21153</strain>
    </source>
</reference>
<gene>
    <name evidence="2" type="ORF">EV216_10365</name>
</gene>
<evidence type="ECO:0000313" key="2">
    <source>
        <dbReference type="EMBL" id="TCM86988.1"/>
    </source>
</evidence>
<name>A0A4R1Z0B8_9RHOB</name>
<keyword evidence="3" id="KW-1185">Reference proteome</keyword>
<evidence type="ECO:0000313" key="3">
    <source>
        <dbReference type="Proteomes" id="UP000295277"/>
    </source>
</evidence>
<accession>A0A4R1Z0B8</accession>
<comment type="caution">
    <text evidence="2">The sequence shown here is derived from an EMBL/GenBank/DDBJ whole genome shotgun (WGS) entry which is preliminary data.</text>
</comment>
<keyword evidence="1" id="KW-1133">Transmembrane helix</keyword>
<dbReference type="RefSeq" id="WP_132693499.1">
    <property type="nucleotide sequence ID" value="NZ_SLVM01000003.1"/>
</dbReference>
<keyword evidence="1" id="KW-0812">Transmembrane</keyword>